<evidence type="ECO:0000313" key="1">
    <source>
        <dbReference type="EMBL" id="KAK8579485.1"/>
    </source>
</evidence>
<accession>A0ABR2FF16</accession>
<sequence length="79" mass="9152">MSFLDWIVGNLSEVILGVVCQEQWHLLFGNIIWQLQLQHNAMIFNVNRVGPWSILERNKHAIKMQTVAAEWHQGTTHAC</sequence>
<comment type="caution">
    <text evidence="1">The sequence shown here is derived from an EMBL/GenBank/DDBJ whole genome shotgun (WGS) entry which is preliminary data.</text>
</comment>
<organism evidence="1 2">
    <name type="scientific">Hibiscus sabdariffa</name>
    <name type="common">roselle</name>
    <dbReference type="NCBI Taxonomy" id="183260"/>
    <lineage>
        <taxon>Eukaryota</taxon>
        <taxon>Viridiplantae</taxon>
        <taxon>Streptophyta</taxon>
        <taxon>Embryophyta</taxon>
        <taxon>Tracheophyta</taxon>
        <taxon>Spermatophyta</taxon>
        <taxon>Magnoliopsida</taxon>
        <taxon>eudicotyledons</taxon>
        <taxon>Gunneridae</taxon>
        <taxon>Pentapetalae</taxon>
        <taxon>rosids</taxon>
        <taxon>malvids</taxon>
        <taxon>Malvales</taxon>
        <taxon>Malvaceae</taxon>
        <taxon>Malvoideae</taxon>
        <taxon>Hibiscus</taxon>
    </lineage>
</organism>
<evidence type="ECO:0000313" key="2">
    <source>
        <dbReference type="Proteomes" id="UP001472677"/>
    </source>
</evidence>
<reference evidence="1 2" key="1">
    <citation type="journal article" date="2024" name="G3 (Bethesda)">
        <title>Genome assembly of Hibiscus sabdariffa L. provides insights into metabolisms of medicinal natural products.</title>
        <authorList>
            <person name="Kim T."/>
        </authorList>
    </citation>
    <scope>NUCLEOTIDE SEQUENCE [LARGE SCALE GENOMIC DNA]</scope>
    <source>
        <strain evidence="1">TK-2024</strain>
        <tissue evidence="1">Old leaves</tissue>
    </source>
</reference>
<keyword evidence="2" id="KW-1185">Reference proteome</keyword>
<dbReference type="EMBL" id="JBBPBM010000006">
    <property type="protein sequence ID" value="KAK8579485.1"/>
    <property type="molecule type" value="Genomic_DNA"/>
</dbReference>
<proteinExistence type="predicted"/>
<dbReference type="Proteomes" id="UP001472677">
    <property type="component" value="Unassembled WGS sequence"/>
</dbReference>
<gene>
    <name evidence="1" type="ORF">V6N12_069810</name>
</gene>
<name>A0ABR2FF16_9ROSI</name>
<protein>
    <submittedName>
        <fullName evidence="1">Uncharacterized protein</fullName>
    </submittedName>
</protein>